<organism evidence="1 2">
    <name type="scientific">Mythimna loreyi</name>
    <dbReference type="NCBI Taxonomy" id="667449"/>
    <lineage>
        <taxon>Eukaryota</taxon>
        <taxon>Metazoa</taxon>
        <taxon>Ecdysozoa</taxon>
        <taxon>Arthropoda</taxon>
        <taxon>Hexapoda</taxon>
        <taxon>Insecta</taxon>
        <taxon>Pterygota</taxon>
        <taxon>Neoptera</taxon>
        <taxon>Endopterygota</taxon>
        <taxon>Lepidoptera</taxon>
        <taxon>Glossata</taxon>
        <taxon>Ditrysia</taxon>
        <taxon>Noctuoidea</taxon>
        <taxon>Noctuidae</taxon>
        <taxon>Noctuinae</taxon>
        <taxon>Hadenini</taxon>
        <taxon>Mythimna</taxon>
    </lineage>
</organism>
<proteinExistence type="predicted"/>
<comment type="caution">
    <text evidence="1">The sequence shown here is derived from an EMBL/GenBank/DDBJ whole genome shotgun (WGS) entry which is preliminary data.</text>
</comment>
<reference evidence="1" key="1">
    <citation type="submission" date="2023-03" db="EMBL/GenBank/DDBJ databases">
        <title>Chromosome-level genomes of two armyworms, Mythimna separata and Mythimna loreyi, provide insights into the biosynthesis and reception of sex pheromones.</title>
        <authorList>
            <person name="Zhao H."/>
        </authorList>
    </citation>
    <scope>NUCLEOTIDE SEQUENCE</scope>
    <source>
        <strain evidence="1">BeijingLab</strain>
    </source>
</reference>
<sequence length="353" mass="40042">MSHRFCLSSQNDFLRLEQAVESIIAADDDDTEIDLIVVPPDPAFVSDEEEGGEDDLVSSSLPRDIPGTIELTRRQPSDEEWDSSDDEPLSNLYTKTYQTQGHRCGGESLAPLLCQCDLTLRRLRSSTLQLLFARTAKDITKQLVGSKNEQNLVKQIKNLKTKNISYKMKLQKALKLSTNITFQTALKKFKTLAALFTVMQFREIAKPKMGRRFTKEEKIMALSVYKMGPKAYRWLSKIFVLPSPVTLSRMVSQASLKSGINDNIFNQLKKKIGKMNEHKLCTLIFDEMALSPHMDFNPKKDRISGFVNHNGESSRKIADHALVFMIRGIMKNYKQPIYYSFCSGSTPKEILAA</sequence>
<accession>A0ACC2QLJ5</accession>
<keyword evidence="2" id="KW-1185">Reference proteome</keyword>
<name>A0ACC2QLJ5_9NEOP</name>
<dbReference type="EMBL" id="CM056795">
    <property type="protein sequence ID" value="KAJ8720582.1"/>
    <property type="molecule type" value="Genomic_DNA"/>
</dbReference>
<evidence type="ECO:0000313" key="2">
    <source>
        <dbReference type="Proteomes" id="UP001231649"/>
    </source>
</evidence>
<evidence type="ECO:0000313" key="1">
    <source>
        <dbReference type="EMBL" id="KAJ8720582.1"/>
    </source>
</evidence>
<dbReference type="Proteomes" id="UP001231649">
    <property type="component" value="Chromosome 19"/>
</dbReference>
<protein>
    <submittedName>
        <fullName evidence="1">Uncharacterized protein</fullName>
    </submittedName>
</protein>
<gene>
    <name evidence="1" type="ORF">PYW08_006047</name>
</gene>